<evidence type="ECO:0000313" key="2">
    <source>
        <dbReference type="Proteomes" id="UP000000602"/>
    </source>
</evidence>
<sequence>MTHRREIYLLYIYLQNDLDLGGRCTVKLVCCKHCYRAIKFTGGCSFRYL</sequence>
<proteinExistence type="predicted"/>
<dbReference type="KEGG" id="dps:DP2310"/>
<reference evidence="2" key="1">
    <citation type="journal article" date="2004" name="Environ. Microbiol.">
        <title>The genome of Desulfotalea psychrophila, a sulfate-reducing bacterium from permanently cold Arctic sediments.</title>
        <authorList>
            <person name="Rabus R."/>
            <person name="Ruepp A."/>
            <person name="Frickey T."/>
            <person name="Rattei T."/>
            <person name="Fartmann B."/>
            <person name="Stark M."/>
            <person name="Bauer M."/>
            <person name="Zibat A."/>
            <person name="Lombardot T."/>
            <person name="Becker I."/>
            <person name="Amann J."/>
            <person name="Gellner K."/>
            <person name="Teeling H."/>
            <person name="Leuschner W.D."/>
            <person name="Gloeckner F.-O."/>
            <person name="Lupas A.N."/>
            <person name="Amann R."/>
            <person name="Klenk H.-P."/>
        </authorList>
    </citation>
    <scope>NUCLEOTIDE SEQUENCE [LARGE SCALE GENOMIC DNA]</scope>
    <source>
        <strain evidence="2">DSM 12343 / LSv54</strain>
    </source>
</reference>
<dbReference type="EMBL" id="CR522870">
    <property type="protein sequence ID" value="CAG37039.1"/>
    <property type="molecule type" value="Genomic_DNA"/>
</dbReference>
<protein>
    <submittedName>
        <fullName evidence="1">Uncharacterized protein</fullName>
    </submittedName>
</protein>
<dbReference type="Proteomes" id="UP000000602">
    <property type="component" value="Chromosome"/>
</dbReference>
<gene>
    <name evidence="1" type="ordered locus">DP2310</name>
</gene>
<dbReference type="AlphaFoldDB" id="Q6AKT6"/>
<evidence type="ECO:0000313" key="1">
    <source>
        <dbReference type="EMBL" id="CAG37039.1"/>
    </source>
</evidence>
<name>Q6AKT6_DESPS</name>
<dbReference type="HOGENOM" id="CLU_3134936_0_0_7"/>
<organism evidence="1 2">
    <name type="scientific">Desulfotalea psychrophila (strain LSv54 / DSM 12343)</name>
    <dbReference type="NCBI Taxonomy" id="177439"/>
    <lineage>
        <taxon>Bacteria</taxon>
        <taxon>Pseudomonadati</taxon>
        <taxon>Thermodesulfobacteriota</taxon>
        <taxon>Desulfobulbia</taxon>
        <taxon>Desulfobulbales</taxon>
        <taxon>Desulfocapsaceae</taxon>
        <taxon>Desulfotalea</taxon>
    </lineage>
</organism>
<accession>Q6AKT6</accession>
<keyword evidence="2" id="KW-1185">Reference proteome</keyword>